<gene>
    <name evidence="1" type="ORF">OB955_03755</name>
</gene>
<reference evidence="1 2" key="1">
    <citation type="submission" date="2022-09" db="EMBL/GenBank/DDBJ databases">
        <title>Enrichment on poylsaccharides allowed isolation of novel metabolic and taxonomic groups of Haloarchaea.</title>
        <authorList>
            <person name="Sorokin D.Y."/>
            <person name="Elcheninov A.G."/>
            <person name="Khizhniak T.V."/>
            <person name="Kolganova T.V."/>
            <person name="Kublanov I.V."/>
        </authorList>
    </citation>
    <scope>NUCLEOTIDE SEQUENCE [LARGE SCALE GENOMIC DNA]</scope>
    <source>
        <strain evidence="1 2">AArc-m2/3/4</strain>
    </source>
</reference>
<accession>A0ABT2QAB4</accession>
<keyword evidence="2" id="KW-1185">Reference proteome</keyword>
<dbReference type="EMBL" id="JAOPKB010000001">
    <property type="protein sequence ID" value="MCU4971852.1"/>
    <property type="molecule type" value="Genomic_DNA"/>
</dbReference>
<proteinExistence type="predicted"/>
<organism evidence="1 2">
    <name type="scientific">Natronoglomus mannanivorans</name>
    <dbReference type="NCBI Taxonomy" id="2979990"/>
    <lineage>
        <taxon>Archaea</taxon>
        <taxon>Methanobacteriati</taxon>
        <taxon>Methanobacteriota</taxon>
        <taxon>Stenosarchaea group</taxon>
        <taxon>Halobacteria</taxon>
        <taxon>Halobacteriales</taxon>
        <taxon>Natrialbaceae</taxon>
        <taxon>Natronoglomus</taxon>
    </lineage>
</organism>
<dbReference type="RefSeq" id="WP_338006994.1">
    <property type="nucleotide sequence ID" value="NZ_JAOPKB010000001.1"/>
</dbReference>
<name>A0ABT2QAB4_9EURY</name>
<evidence type="ECO:0000313" key="1">
    <source>
        <dbReference type="EMBL" id="MCU4971852.1"/>
    </source>
</evidence>
<dbReference type="Proteomes" id="UP001320972">
    <property type="component" value="Unassembled WGS sequence"/>
</dbReference>
<protein>
    <submittedName>
        <fullName evidence="1">Uncharacterized protein</fullName>
    </submittedName>
</protein>
<sequence length="68" mass="7620">MELVSNTTHTHRAHGPITILKIYREYAVFDSDRDDGSVPGGWDVRYSTGDGDTHIEPVEEFVDGLDTK</sequence>
<comment type="caution">
    <text evidence="1">The sequence shown here is derived from an EMBL/GenBank/DDBJ whole genome shotgun (WGS) entry which is preliminary data.</text>
</comment>
<evidence type="ECO:0000313" key="2">
    <source>
        <dbReference type="Proteomes" id="UP001320972"/>
    </source>
</evidence>